<dbReference type="PANTHER" id="PTHR43233">
    <property type="entry name" value="FAMILY N-ACETYLTRANSFERASE, PUTATIVE (AFU_ORTHOLOGUE AFUA_6G03350)-RELATED"/>
    <property type="match status" value="1"/>
</dbReference>
<evidence type="ECO:0000313" key="2">
    <source>
        <dbReference type="EMBL" id="MED5018616.1"/>
    </source>
</evidence>
<dbReference type="PANTHER" id="PTHR43233:SF1">
    <property type="entry name" value="FAMILY N-ACETYLTRANSFERASE, PUTATIVE (AFU_ORTHOLOGUE AFUA_6G03350)-RELATED"/>
    <property type="match status" value="1"/>
</dbReference>
<dbReference type="InterPro" id="IPR000182">
    <property type="entry name" value="GNAT_dom"/>
</dbReference>
<dbReference type="PROSITE" id="PS51186">
    <property type="entry name" value="GNAT"/>
    <property type="match status" value="1"/>
</dbReference>
<dbReference type="SUPFAM" id="SSF55729">
    <property type="entry name" value="Acyl-CoA N-acyltransferases (Nat)"/>
    <property type="match status" value="1"/>
</dbReference>
<dbReference type="Gene3D" id="3.40.630.30">
    <property type="match status" value="1"/>
</dbReference>
<gene>
    <name evidence="2" type="ORF">P9847_15010</name>
</gene>
<sequence>MNIFNEKPSIEETMAIRQASGADPVHEHIVNQGLDHSICVMVARDDQSNIVGMGRIIGDGGCYYQIVDMMVRPEFHGSGIEEQILKRLLDYLNAHASMEATVMVMSDVGSIKLYQTSGFKLVYPDYYGMERKVGQS</sequence>
<evidence type="ECO:0000259" key="1">
    <source>
        <dbReference type="PROSITE" id="PS51186"/>
    </source>
</evidence>
<accession>A0ABU6PUP9</accession>
<dbReference type="GO" id="GO:0016746">
    <property type="term" value="F:acyltransferase activity"/>
    <property type="evidence" value="ECO:0007669"/>
    <property type="project" value="UniProtKB-KW"/>
</dbReference>
<protein>
    <submittedName>
        <fullName evidence="2">GNAT family N-acetyltransferase</fullName>
        <ecNumber evidence="2">2.3.1.-</ecNumber>
    </submittedName>
</protein>
<keyword evidence="2" id="KW-0808">Transferase</keyword>
<name>A0ABU6PUP9_9BACL</name>
<evidence type="ECO:0000313" key="3">
    <source>
        <dbReference type="Proteomes" id="UP001343257"/>
    </source>
</evidence>
<dbReference type="InterPro" id="IPR053144">
    <property type="entry name" value="Acetyltransferase_Butenolide"/>
</dbReference>
<keyword evidence="2" id="KW-0012">Acyltransferase</keyword>
<proteinExistence type="predicted"/>
<dbReference type="InterPro" id="IPR016181">
    <property type="entry name" value="Acyl_CoA_acyltransferase"/>
</dbReference>
<keyword evidence="3" id="KW-1185">Reference proteome</keyword>
<dbReference type="EMBL" id="JARTLD010000036">
    <property type="protein sequence ID" value="MED5018616.1"/>
    <property type="molecule type" value="Genomic_DNA"/>
</dbReference>
<dbReference type="Proteomes" id="UP001343257">
    <property type="component" value="Unassembled WGS sequence"/>
</dbReference>
<feature type="domain" description="N-acetyltransferase" evidence="1">
    <location>
        <begin position="1"/>
        <end position="134"/>
    </location>
</feature>
<dbReference type="RefSeq" id="WP_328279011.1">
    <property type="nucleotide sequence ID" value="NZ_JARTLD010000036.1"/>
</dbReference>
<organism evidence="2 3">
    <name type="scientific">Paenibacillus chibensis</name>
    <dbReference type="NCBI Taxonomy" id="59846"/>
    <lineage>
        <taxon>Bacteria</taxon>
        <taxon>Bacillati</taxon>
        <taxon>Bacillota</taxon>
        <taxon>Bacilli</taxon>
        <taxon>Bacillales</taxon>
        <taxon>Paenibacillaceae</taxon>
        <taxon>Paenibacillus</taxon>
    </lineage>
</organism>
<reference evidence="2 3" key="1">
    <citation type="submission" date="2023-03" db="EMBL/GenBank/DDBJ databases">
        <title>Bacillus Genome Sequencing.</title>
        <authorList>
            <person name="Dunlap C."/>
        </authorList>
    </citation>
    <scope>NUCLEOTIDE SEQUENCE [LARGE SCALE GENOMIC DNA]</scope>
    <source>
        <strain evidence="2 3">NRS-52</strain>
    </source>
</reference>
<comment type="caution">
    <text evidence="2">The sequence shown here is derived from an EMBL/GenBank/DDBJ whole genome shotgun (WGS) entry which is preliminary data.</text>
</comment>
<dbReference type="EC" id="2.3.1.-" evidence="2"/>
<dbReference type="Pfam" id="PF13673">
    <property type="entry name" value="Acetyltransf_10"/>
    <property type="match status" value="1"/>
</dbReference>